<dbReference type="RefSeq" id="XP_013893205.1">
    <property type="nucleotide sequence ID" value="XM_014037751.1"/>
</dbReference>
<dbReference type="SUPFAM" id="SSF144232">
    <property type="entry name" value="HIT/MYND zinc finger-like"/>
    <property type="match status" value="1"/>
</dbReference>
<keyword evidence="1" id="KW-0479">Metal-binding</keyword>
<dbReference type="KEGG" id="mng:MNEG_13780"/>
<evidence type="ECO:0000313" key="9">
    <source>
        <dbReference type="Proteomes" id="UP000054498"/>
    </source>
</evidence>
<accession>A0A0D2MGM9</accession>
<feature type="region of interest" description="Disordered" evidence="5">
    <location>
        <begin position="296"/>
        <end position="339"/>
    </location>
</feature>
<dbReference type="PROSITE" id="PS01360">
    <property type="entry name" value="ZF_MYND_1"/>
    <property type="match status" value="1"/>
</dbReference>
<evidence type="ECO:0000256" key="2">
    <source>
        <dbReference type="ARBA" id="ARBA00022771"/>
    </source>
</evidence>
<dbReference type="AlphaFoldDB" id="A0A0D2MGM9"/>
<evidence type="ECO:0000256" key="3">
    <source>
        <dbReference type="ARBA" id="ARBA00022833"/>
    </source>
</evidence>
<feature type="signal peptide" evidence="6">
    <location>
        <begin position="1"/>
        <end position="21"/>
    </location>
</feature>
<dbReference type="EMBL" id="KK104263">
    <property type="protein sequence ID" value="KIY94185.1"/>
    <property type="molecule type" value="Genomic_DNA"/>
</dbReference>
<evidence type="ECO:0000313" key="8">
    <source>
        <dbReference type="EMBL" id="KIY94185.1"/>
    </source>
</evidence>
<keyword evidence="6" id="KW-0732">Signal</keyword>
<dbReference type="InterPro" id="IPR002893">
    <property type="entry name" value="Znf_MYND"/>
</dbReference>
<gene>
    <name evidence="8" type="ORF">MNEG_13780</name>
</gene>
<keyword evidence="9" id="KW-1185">Reference proteome</keyword>
<dbReference type="Proteomes" id="UP000054498">
    <property type="component" value="Unassembled WGS sequence"/>
</dbReference>
<proteinExistence type="predicted"/>
<dbReference type="GO" id="GO:0008270">
    <property type="term" value="F:zinc ion binding"/>
    <property type="evidence" value="ECO:0007669"/>
    <property type="project" value="UniProtKB-KW"/>
</dbReference>
<reference evidence="8 9" key="1">
    <citation type="journal article" date="2013" name="BMC Genomics">
        <title>Reconstruction of the lipid metabolism for the microalga Monoraphidium neglectum from its genome sequence reveals characteristics suitable for biofuel production.</title>
        <authorList>
            <person name="Bogen C."/>
            <person name="Al-Dilaimi A."/>
            <person name="Albersmeier A."/>
            <person name="Wichmann J."/>
            <person name="Grundmann M."/>
            <person name="Rupp O."/>
            <person name="Lauersen K.J."/>
            <person name="Blifernez-Klassen O."/>
            <person name="Kalinowski J."/>
            <person name="Goesmann A."/>
            <person name="Mussgnug J.H."/>
            <person name="Kruse O."/>
        </authorList>
    </citation>
    <scope>NUCLEOTIDE SEQUENCE [LARGE SCALE GENOMIC DNA]</scope>
    <source>
        <strain evidence="8 9">SAG 48.87</strain>
    </source>
</reference>
<sequence length="359" mass="36190">MAALHTLLALTAHAPTPPSHGSPWDGPTARACNPLGASGALTGALALELGLASAEDTPYPMPQYTSCVMRPPRHCGLYHAALLGVLGGEEGGGGSGEEEEEEELSAAASAGAGAGAAAAAGADAEAAAGTAKPAGRAGGAAAWAAAKRLHADARRRRRAAAYAARHVPPRPRGTALDFADSAMLCSDGQAQPEAYVRQLQEQSGRVCWACARVAAVPRDEWWYCTSCQAAWYCSEACSEEHRGVHAPLCGVLGAARAAARPGRRLMMDVLGVAPEAAAARGPDVLQGWVERAVKDATRTGASGGGGGGSEEDGGGRNDEGGVKQAGGVGKGDGGGVLLRGPRALRPVLLGLSSLRVSTK</sequence>
<keyword evidence="2 4" id="KW-0863">Zinc-finger</keyword>
<evidence type="ECO:0000256" key="4">
    <source>
        <dbReference type="PROSITE-ProRule" id="PRU00134"/>
    </source>
</evidence>
<evidence type="ECO:0000256" key="5">
    <source>
        <dbReference type="SAM" id="MobiDB-lite"/>
    </source>
</evidence>
<dbReference type="GeneID" id="25731277"/>
<protein>
    <recommendedName>
        <fullName evidence="7">MYND-type domain-containing protein</fullName>
    </recommendedName>
</protein>
<dbReference type="Gene3D" id="6.10.140.2220">
    <property type="match status" value="1"/>
</dbReference>
<feature type="compositionally biased region" description="Gly residues" evidence="5">
    <location>
        <begin position="323"/>
        <end position="337"/>
    </location>
</feature>
<dbReference type="PROSITE" id="PS50865">
    <property type="entry name" value="ZF_MYND_2"/>
    <property type="match status" value="1"/>
</dbReference>
<evidence type="ECO:0000256" key="6">
    <source>
        <dbReference type="SAM" id="SignalP"/>
    </source>
</evidence>
<organism evidence="8 9">
    <name type="scientific">Monoraphidium neglectum</name>
    <dbReference type="NCBI Taxonomy" id="145388"/>
    <lineage>
        <taxon>Eukaryota</taxon>
        <taxon>Viridiplantae</taxon>
        <taxon>Chlorophyta</taxon>
        <taxon>core chlorophytes</taxon>
        <taxon>Chlorophyceae</taxon>
        <taxon>CS clade</taxon>
        <taxon>Sphaeropleales</taxon>
        <taxon>Selenastraceae</taxon>
        <taxon>Monoraphidium</taxon>
    </lineage>
</organism>
<evidence type="ECO:0000259" key="7">
    <source>
        <dbReference type="PROSITE" id="PS50865"/>
    </source>
</evidence>
<evidence type="ECO:0000256" key="1">
    <source>
        <dbReference type="ARBA" id="ARBA00022723"/>
    </source>
</evidence>
<name>A0A0D2MGM9_9CHLO</name>
<feature type="region of interest" description="Disordered" evidence="5">
    <location>
        <begin position="89"/>
        <end position="110"/>
    </location>
</feature>
<feature type="chain" id="PRO_5002247220" description="MYND-type domain-containing protein" evidence="6">
    <location>
        <begin position="22"/>
        <end position="359"/>
    </location>
</feature>
<keyword evidence="3" id="KW-0862">Zinc</keyword>
<feature type="domain" description="MYND-type" evidence="7">
    <location>
        <begin position="207"/>
        <end position="249"/>
    </location>
</feature>